<evidence type="ECO:0000313" key="3">
    <source>
        <dbReference type="Proteomes" id="UP001159427"/>
    </source>
</evidence>
<keyword evidence="1" id="KW-0812">Transmembrane</keyword>
<name>A0ABN8LJ81_9CNID</name>
<dbReference type="EMBL" id="CALNXI010000018">
    <property type="protein sequence ID" value="CAH3015025.1"/>
    <property type="molecule type" value="Genomic_DNA"/>
</dbReference>
<gene>
    <name evidence="2" type="ORF">PEVE_00011128</name>
</gene>
<feature type="transmembrane region" description="Helical" evidence="1">
    <location>
        <begin position="59"/>
        <end position="84"/>
    </location>
</feature>
<keyword evidence="1" id="KW-0472">Membrane</keyword>
<organism evidence="2 3">
    <name type="scientific">Porites evermanni</name>
    <dbReference type="NCBI Taxonomy" id="104178"/>
    <lineage>
        <taxon>Eukaryota</taxon>
        <taxon>Metazoa</taxon>
        <taxon>Cnidaria</taxon>
        <taxon>Anthozoa</taxon>
        <taxon>Hexacorallia</taxon>
        <taxon>Scleractinia</taxon>
        <taxon>Fungiina</taxon>
        <taxon>Poritidae</taxon>
        <taxon>Porites</taxon>
    </lineage>
</organism>
<feature type="transmembrane region" description="Helical" evidence="1">
    <location>
        <begin position="104"/>
        <end position="124"/>
    </location>
</feature>
<keyword evidence="1" id="KW-1133">Transmembrane helix</keyword>
<proteinExistence type="predicted"/>
<feature type="non-terminal residue" evidence="2">
    <location>
        <position position="1"/>
    </location>
</feature>
<comment type="caution">
    <text evidence="2">The sequence shown here is derived from an EMBL/GenBank/DDBJ whole genome shotgun (WGS) entry which is preliminary data.</text>
</comment>
<reference evidence="2 3" key="1">
    <citation type="submission" date="2022-05" db="EMBL/GenBank/DDBJ databases">
        <authorList>
            <consortium name="Genoscope - CEA"/>
            <person name="William W."/>
        </authorList>
    </citation>
    <scope>NUCLEOTIDE SEQUENCE [LARGE SCALE GENOMIC DNA]</scope>
</reference>
<accession>A0ABN8LJ81</accession>
<feature type="transmembrane region" description="Helical" evidence="1">
    <location>
        <begin position="169"/>
        <end position="188"/>
    </location>
</feature>
<evidence type="ECO:0000313" key="2">
    <source>
        <dbReference type="EMBL" id="CAH3015025.1"/>
    </source>
</evidence>
<sequence length="260" mass="29733">IFILVLYSLFQIFRLHTLGMFAVFMVECSVFHNETSVNCDIKVTTYKTPGCDPYCWKGMWVACSALTSIIWLFVLCVPVANKHIQGMRPASNLQVMRYLVIKPYFWNLNFIVFLVVIYDVIILSQKDQKHASGSQLVEAGVGVSKLLTVCLIFQLNFTYPPSGNLSPRRLIASCYYITLLIFVLDYLCKLIELSIRIAYKLYSVNSSASDRELQVIGLMLEVADALLYKNFIHFFWNKIFRGRSDVLMIYAPDLAQSLGL</sequence>
<feature type="transmembrane region" description="Helical" evidence="1">
    <location>
        <begin position="6"/>
        <end position="26"/>
    </location>
</feature>
<protein>
    <submittedName>
        <fullName evidence="2">Uncharacterized protein</fullName>
    </submittedName>
</protein>
<keyword evidence="3" id="KW-1185">Reference proteome</keyword>
<evidence type="ECO:0000256" key="1">
    <source>
        <dbReference type="SAM" id="Phobius"/>
    </source>
</evidence>
<dbReference type="Proteomes" id="UP001159427">
    <property type="component" value="Unassembled WGS sequence"/>
</dbReference>